<dbReference type="PANTHER" id="PTHR47893:SF1">
    <property type="entry name" value="REGULATORY PROTEIN PCHR"/>
    <property type="match status" value="1"/>
</dbReference>
<evidence type="ECO:0000313" key="5">
    <source>
        <dbReference type="EMBL" id="RJG18184.1"/>
    </source>
</evidence>
<dbReference type="InterPro" id="IPR009057">
    <property type="entry name" value="Homeodomain-like_sf"/>
</dbReference>
<dbReference type="InterPro" id="IPR018060">
    <property type="entry name" value="HTH_AraC"/>
</dbReference>
<dbReference type="SMART" id="SM00342">
    <property type="entry name" value="HTH_ARAC"/>
    <property type="match status" value="1"/>
</dbReference>
<dbReference type="Proteomes" id="UP000283734">
    <property type="component" value="Unassembled WGS sequence"/>
</dbReference>
<keyword evidence="1" id="KW-0805">Transcription regulation</keyword>
<protein>
    <submittedName>
        <fullName evidence="5">AraC family transcriptional regulator</fullName>
    </submittedName>
</protein>
<dbReference type="GO" id="GO:0003700">
    <property type="term" value="F:DNA-binding transcription factor activity"/>
    <property type="evidence" value="ECO:0007669"/>
    <property type="project" value="InterPro"/>
</dbReference>
<name>A0A418XYS8_9GAMM</name>
<feature type="domain" description="HTH araC/xylS-type" evidence="4">
    <location>
        <begin position="222"/>
        <end position="320"/>
    </location>
</feature>
<keyword evidence="2" id="KW-0238">DNA-binding</keyword>
<evidence type="ECO:0000313" key="6">
    <source>
        <dbReference type="Proteomes" id="UP000283734"/>
    </source>
</evidence>
<evidence type="ECO:0000256" key="1">
    <source>
        <dbReference type="ARBA" id="ARBA00023015"/>
    </source>
</evidence>
<keyword evidence="3" id="KW-0804">Transcription</keyword>
<dbReference type="OrthoDB" id="9816461at2"/>
<proteinExistence type="predicted"/>
<dbReference type="InterPro" id="IPR053142">
    <property type="entry name" value="PchR_regulatory_protein"/>
</dbReference>
<dbReference type="AlphaFoldDB" id="A0A418XYS8"/>
<evidence type="ECO:0000259" key="4">
    <source>
        <dbReference type="PROSITE" id="PS01124"/>
    </source>
</evidence>
<keyword evidence="6" id="KW-1185">Reference proteome</keyword>
<comment type="caution">
    <text evidence="5">The sequence shown here is derived from an EMBL/GenBank/DDBJ whole genome shotgun (WGS) entry which is preliminary data.</text>
</comment>
<dbReference type="GO" id="GO:0043565">
    <property type="term" value="F:sequence-specific DNA binding"/>
    <property type="evidence" value="ECO:0007669"/>
    <property type="project" value="InterPro"/>
</dbReference>
<dbReference type="PROSITE" id="PS00041">
    <property type="entry name" value="HTH_ARAC_FAMILY_1"/>
    <property type="match status" value="1"/>
</dbReference>
<dbReference type="PROSITE" id="PS01124">
    <property type="entry name" value="HTH_ARAC_FAMILY_2"/>
    <property type="match status" value="1"/>
</dbReference>
<dbReference type="InterPro" id="IPR018062">
    <property type="entry name" value="HTH_AraC-typ_CS"/>
</dbReference>
<dbReference type="RefSeq" id="WP_052017487.1">
    <property type="nucleotide sequence ID" value="NZ_CAXGPP010000010.1"/>
</dbReference>
<dbReference type="SUPFAM" id="SSF46689">
    <property type="entry name" value="Homeodomain-like"/>
    <property type="match status" value="1"/>
</dbReference>
<sequence>MNARQEECSGVLDRGEPEDLLSMRDGERFAIPGVRGRMEKLAFGTGLFLHLAELEVEQDAFFAVENYMAPGWIGGSWNILGELQVQPPGMAPLSCGESDALIMRVDTTGTRYLLPAGQLIRHIGVTCTLESLHQRFNGNLPAALAPFVRNDDDVVDMRVTEVTPRMRSVGAAMFARQLHGAGRRFQLEGLAILFLYEIIDSFCEGLDDDSEDLPDWEQVALERIMVRIQQDPGAPLVARQLADEMGMAETRLNSLFKARTGKRCAEFIRAERMALARRLIEEGELALKQVALRAGFNHVSNFSRAYKSWYGENPGRAQRRS</sequence>
<evidence type="ECO:0000256" key="2">
    <source>
        <dbReference type="ARBA" id="ARBA00023125"/>
    </source>
</evidence>
<dbReference type="EMBL" id="QYYA01000002">
    <property type="protein sequence ID" value="RJG18184.1"/>
    <property type="molecule type" value="Genomic_DNA"/>
</dbReference>
<dbReference type="PANTHER" id="PTHR47893">
    <property type="entry name" value="REGULATORY PROTEIN PCHR"/>
    <property type="match status" value="1"/>
</dbReference>
<gene>
    <name evidence="5" type="ORF">D4A39_06805</name>
</gene>
<reference evidence="5 6" key="1">
    <citation type="submission" date="2018-09" db="EMBL/GenBank/DDBJ databases">
        <title>Alcanivorax profundi sp. nov., isolated from 1000 m-depth seawater of the Mariana Trench.</title>
        <authorList>
            <person name="Liu J."/>
        </authorList>
    </citation>
    <scope>NUCLEOTIDE SEQUENCE [LARGE SCALE GENOMIC DNA]</scope>
    <source>
        <strain evidence="5 6">MTEO17</strain>
    </source>
</reference>
<accession>A0A418XYS8</accession>
<organism evidence="5 6">
    <name type="scientific">Alcanivorax profundi</name>
    <dbReference type="NCBI Taxonomy" id="2338368"/>
    <lineage>
        <taxon>Bacteria</taxon>
        <taxon>Pseudomonadati</taxon>
        <taxon>Pseudomonadota</taxon>
        <taxon>Gammaproteobacteria</taxon>
        <taxon>Oceanospirillales</taxon>
        <taxon>Alcanivoracaceae</taxon>
        <taxon>Alcanivorax</taxon>
    </lineage>
</organism>
<dbReference type="Pfam" id="PF12833">
    <property type="entry name" value="HTH_18"/>
    <property type="match status" value="1"/>
</dbReference>
<dbReference type="Gene3D" id="1.10.10.60">
    <property type="entry name" value="Homeodomain-like"/>
    <property type="match status" value="1"/>
</dbReference>
<evidence type="ECO:0000256" key="3">
    <source>
        <dbReference type="ARBA" id="ARBA00023163"/>
    </source>
</evidence>